<sequence length="493" mass="56371">MAISSEQELNIKRSDFPSDFVFGVATSAAQIEGAANEGGKGQSIWDYYIQNFPDRIQDHSSNIHALDHYKRYKEDVKLIKDLGVDCYRFSISWTRILPKGSLNGGVNQEGIDFYNDLINELIENGITPFVTLHHFDTPQVLQEKYGGPLNYSFVDDFKDYAELCFKLYGDRVKHWITINEPFIIAAIGHGIGLAAPGRSSFRDEGDSSTEPYIVTHNLLLAHAAAVKLYRDHFQEKQEGEIGICLVGIFAEPYSESEEDKAAARRDIDFGLGWCMEPLVFGDYPKSMRDLVKQRLPCFTQEEKNLIKGSFDFIGINYYTARYAKSVSPNSNAPPHYMTDSLTCSFFFFFHFAAEKDGILIGAHSEGSSFIYSYPVGLEKLLNFMKDEYNSPKIYISENGITEANKENVDLEEALLDTHRIDSICKHLYRIHNAIKNGVKVKGYMYWSMFDDFEWEEGYVPRFGLYYIDFTNNLNRIPKLSVDWYRSFIKGSNS</sequence>
<dbReference type="PANTHER" id="PTHR10353:SF154">
    <property type="entry name" value="BETA-GLUCOSIDASE 9-RELATED"/>
    <property type="match status" value="1"/>
</dbReference>
<dbReference type="Gene3D" id="3.20.20.80">
    <property type="entry name" value="Glycosidases"/>
    <property type="match status" value="1"/>
</dbReference>
<dbReference type="AlphaFoldDB" id="A0A835C932"/>
<evidence type="ECO:0000256" key="1">
    <source>
        <dbReference type="ARBA" id="ARBA00010838"/>
    </source>
</evidence>
<dbReference type="Pfam" id="PF00232">
    <property type="entry name" value="Glyco_hydro_1"/>
    <property type="match status" value="1"/>
</dbReference>
<keyword evidence="5" id="KW-1185">Reference proteome</keyword>
<keyword evidence="2" id="KW-0378">Hydrolase</keyword>
<evidence type="ECO:0000256" key="2">
    <source>
        <dbReference type="ARBA" id="ARBA00022801"/>
    </source>
</evidence>
<dbReference type="Proteomes" id="UP000634136">
    <property type="component" value="Unassembled WGS sequence"/>
</dbReference>
<dbReference type="PRINTS" id="PR00131">
    <property type="entry name" value="GLHYDRLASE1"/>
</dbReference>
<dbReference type="FunFam" id="3.20.20.80:FF:000022">
    <property type="entry name" value="Beta-glucosidase 11"/>
    <property type="match status" value="1"/>
</dbReference>
<evidence type="ECO:0000313" key="5">
    <source>
        <dbReference type="Proteomes" id="UP000634136"/>
    </source>
</evidence>
<evidence type="ECO:0000256" key="3">
    <source>
        <dbReference type="RuleBase" id="RU003690"/>
    </source>
</evidence>
<organism evidence="4 5">
    <name type="scientific">Senna tora</name>
    <dbReference type="NCBI Taxonomy" id="362788"/>
    <lineage>
        <taxon>Eukaryota</taxon>
        <taxon>Viridiplantae</taxon>
        <taxon>Streptophyta</taxon>
        <taxon>Embryophyta</taxon>
        <taxon>Tracheophyta</taxon>
        <taxon>Spermatophyta</taxon>
        <taxon>Magnoliopsida</taxon>
        <taxon>eudicotyledons</taxon>
        <taxon>Gunneridae</taxon>
        <taxon>Pentapetalae</taxon>
        <taxon>rosids</taxon>
        <taxon>fabids</taxon>
        <taxon>Fabales</taxon>
        <taxon>Fabaceae</taxon>
        <taxon>Caesalpinioideae</taxon>
        <taxon>Cassia clade</taxon>
        <taxon>Senna</taxon>
    </lineage>
</organism>
<comment type="similarity">
    <text evidence="1 3">Belongs to the glycosyl hydrolase 1 family.</text>
</comment>
<dbReference type="GO" id="GO:0005975">
    <property type="term" value="P:carbohydrate metabolic process"/>
    <property type="evidence" value="ECO:0007669"/>
    <property type="project" value="InterPro"/>
</dbReference>
<reference evidence="4" key="1">
    <citation type="submission" date="2020-09" db="EMBL/GenBank/DDBJ databases">
        <title>Genome-Enabled Discovery of Anthraquinone Biosynthesis in Senna tora.</title>
        <authorList>
            <person name="Kang S.-H."/>
            <person name="Pandey R.P."/>
            <person name="Lee C.-M."/>
            <person name="Sim J.-S."/>
            <person name="Jeong J.-T."/>
            <person name="Choi B.-S."/>
            <person name="Jung M."/>
            <person name="Ginzburg D."/>
            <person name="Zhao K."/>
            <person name="Won S.Y."/>
            <person name="Oh T.-J."/>
            <person name="Yu Y."/>
            <person name="Kim N.-H."/>
            <person name="Lee O.R."/>
            <person name="Lee T.-H."/>
            <person name="Bashyal P."/>
            <person name="Kim T.-S."/>
            <person name="Lee W.-H."/>
            <person name="Kawkins C."/>
            <person name="Kim C.-K."/>
            <person name="Kim J.S."/>
            <person name="Ahn B.O."/>
            <person name="Rhee S.Y."/>
            <person name="Sohng J.K."/>
        </authorList>
    </citation>
    <scope>NUCLEOTIDE SEQUENCE</scope>
    <source>
        <tissue evidence="4">Leaf</tissue>
    </source>
</reference>
<comment type="caution">
    <text evidence="4">The sequence shown here is derived from an EMBL/GenBank/DDBJ whole genome shotgun (WGS) entry which is preliminary data.</text>
</comment>
<dbReference type="SUPFAM" id="SSF51445">
    <property type="entry name" value="(Trans)glycosidases"/>
    <property type="match status" value="1"/>
</dbReference>
<proteinExistence type="inferred from homology"/>
<gene>
    <name evidence="4" type="ORF">G2W53_008814</name>
</gene>
<dbReference type="GO" id="GO:0008422">
    <property type="term" value="F:beta-glucosidase activity"/>
    <property type="evidence" value="ECO:0007669"/>
    <property type="project" value="TreeGrafter"/>
</dbReference>
<dbReference type="OrthoDB" id="65569at2759"/>
<dbReference type="PANTHER" id="PTHR10353">
    <property type="entry name" value="GLYCOSYL HYDROLASE"/>
    <property type="match status" value="1"/>
</dbReference>
<accession>A0A835C932</accession>
<evidence type="ECO:0000313" key="4">
    <source>
        <dbReference type="EMBL" id="KAF7833955.1"/>
    </source>
</evidence>
<protein>
    <submittedName>
        <fullName evidence="4">Beta-glucosidase 24-like</fullName>
    </submittedName>
</protein>
<dbReference type="InterPro" id="IPR017853">
    <property type="entry name" value="GH"/>
</dbReference>
<dbReference type="EMBL" id="JAAIUW010000004">
    <property type="protein sequence ID" value="KAF7833955.1"/>
    <property type="molecule type" value="Genomic_DNA"/>
</dbReference>
<dbReference type="InterPro" id="IPR001360">
    <property type="entry name" value="Glyco_hydro_1"/>
</dbReference>
<name>A0A835C932_9FABA</name>